<dbReference type="InterPro" id="IPR046071">
    <property type="entry name" value="DUF6030"/>
</dbReference>
<reference evidence="1" key="1">
    <citation type="submission" date="2013-11" db="EMBL/GenBank/DDBJ databases">
        <title>Draft genome sequence of the broad-host-range Rhizobium sp. LPU83 strain, a member of the low-genetic diversity Oregon-like Rhizobium sp. group.</title>
        <authorList>
            <person name="Wibberg D."/>
            <person name="Puehler A."/>
            <person name="Schlueter A."/>
        </authorList>
    </citation>
    <scope>NUCLEOTIDE SEQUENCE [LARGE SCALE GENOMIC DNA]</scope>
    <source>
        <strain evidence="1">LPU83</strain>
    </source>
</reference>
<dbReference type="eggNOG" id="ENOG5033W7Z">
    <property type="taxonomic scope" value="Bacteria"/>
</dbReference>
<protein>
    <submittedName>
        <fullName evidence="1">Exopolysaccharide production protein</fullName>
    </submittedName>
</protein>
<dbReference type="AlphaFoldDB" id="W6RR06"/>
<dbReference type="Pfam" id="PF19495">
    <property type="entry name" value="DUF6030"/>
    <property type="match status" value="1"/>
</dbReference>
<dbReference type="KEGG" id="rhl:LPU83_1172"/>
<dbReference type="PATRIC" id="fig|348824.6.peg.1264"/>
<dbReference type="EMBL" id="HG916852">
    <property type="protein sequence ID" value="CDM56846.1"/>
    <property type="molecule type" value="Genomic_DNA"/>
</dbReference>
<organism evidence="1 2">
    <name type="scientific">Rhizobium favelukesii</name>
    <dbReference type="NCBI Taxonomy" id="348824"/>
    <lineage>
        <taxon>Bacteria</taxon>
        <taxon>Pseudomonadati</taxon>
        <taxon>Pseudomonadota</taxon>
        <taxon>Alphaproteobacteria</taxon>
        <taxon>Hyphomicrobiales</taxon>
        <taxon>Rhizobiaceae</taxon>
        <taxon>Rhizobium/Agrobacterium group</taxon>
        <taxon>Rhizobium</taxon>
    </lineage>
</organism>
<keyword evidence="2" id="KW-1185">Reference proteome</keyword>
<dbReference type="RefSeq" id="WP_024317920.1">
    <property type="nucleotide sequence ID" value="NZ_ATTO01000067.1"/>
</dbReference>
<accession>W6RR06</accession>
<evidence type="ECO:0000313" key="1">
    <source>
        <dbReference type="EMBL" id="CDM56846.1"/>
    </source>
</evidence>
<name>W6RR06_9HYPH</name>
<gene>
    <name evidence="1" type="primary">pssV</name>
    <name evidence="1" type="ORF">LPU83_1172</name>
</gene>
<evidence type="ECO:0000313" key="2">
    <source>
        <dbReference type="Proteomes" id="UP000019443"/>
    </source>
</evidence>
<dbReference type="HOGENOM" id="CLU_068671_0_0_5"/>
<dbReference type="Proteomes" id="UP000019443">
    <property type="component" value="Chromosome"/>
</dbReference>
<sequence>MALLMGLCCLAIIGVVALSSAPYWHHLVTGSAHPVVHNEALSSQPTGDAIAEPVGSRSSTLNEARLFEAPIYELASQFTRTWRISGPQICAAFRDAGIEATEWRAASMRSVSYECYFQRIYERDEVRPLRSTFLRVRGNAWGEVLEVSGRIVGPTTEDQGSLDPSLMRIFNVLVSQATWGDFQDTLVPIQKLLDVRSERFGASFEFTRELSHENSYDFTLVLSQTSNEQTRTRAYFSQERWMVNPDYRRIRPVLPMLSGR</sequence>
<proteinExistence type="predicted"/>